<dbReference type="Proteomes" id="UP000176282">
    <property type="component" value="Unassembled WGS sequence"/>
</dbReference>
<reference evidence="11 12" key="1">
    <citation type="journal article" date="2016" name="Nat. Commun.">
        <title>Thousands of microbial genomes shed light on interconnected biogeochemical processes in an aquifer system.</title>
        <authorList>
            <person name="Anantharaman K."/>
            <person name="Brown C.T."/>
            <person name="Hug L.A."/>
            <person name="Sharon I."/>
            <person name="Castelle C.J."/>
            <person name="Probst A.J."/>
            <person name="Thomas B.C."/>
            <person name="Singh A."/>
            <person name="Wilkins M.J."/>
            <person name="Karaoz U."/>
            <person name="Brodie E.L."/>
            <person name="Williams K.H."/>
            <person name="Hubbard S.S."/>
            <person name="Banfield J.F."/>
        </authorList>
    </citation>
    <scope>NUCLEOTIDE SEQUENCE [LARGE SCALE GENOMIC DNA]</scope>
</reference>
<organism evidence="11 12">
    <name type="scientific">Candidatus Magasanikbacteria bacterium RIFCSPHIGHO2_02_FULL_47_14</name>
    <dbReference type="NCBI Taxonomy" id="1798680"/>
    <lineage>
        <taxon>Bacteria</taxon>
        <taxon>Candidatus Magasanikiibacteriota</taxon>
    </lineage>
</organism>
<dbReference type="GO" id="GO:0004814">
    <property type="term" value="F:arginine-tRNA ligase activity"/>
    <property type="evidence" value="ECO:0007669"/>
    <property type="project" value="UniProtKB-EC"/>
</dbReference>
<evidence type="ECO:0000256" key="7">
    <source>
        <dbReference type="ARBA" id="ARBA00023146"/>
    </source>
</evidence>
<evidence type="ECO:0000313" key="11">
    <source>
        <dbReference type="EMBL" id="OGH65429.1"/>
    </source>
</evidence>
<dbReference type="SUPFAM" id="SSF47323">
    <property type="entry name" value="Anticodon-binding domain of a subclass of class I aminoacyl-tRNA synthetases"/>
    <property type="match status" value="1"/>
</dbReference>
<dbReference type="Pfam" id="PF05746">
    <property type="entry name" value="DALR_1"/>
    <property type="match status" value="1"/>
</dbReference>
<dbReference type="SUPFAM" id="SSF52374">
    <property type="entry name" value="Nucleotidylyl transferase"/>
    <property type="match status" value="1"/>
</dbReference>
<name>A0A1F6M1E8_9BACT</name>
<dbReference type="InterPro" id="IPR009080">
    <property type="entry name" value="tRNAsynth_Ia_anticodon-bd"/>
</dbReference>
<evidence type="ECO:0000256" key="3">
    <source>
        <dbReference type="ARBA" id="ARBA00022598"/>
    </source>
</evidence>
<evidence type="ECO:0000313" key="12">
    <source>
        <dbReference type="Proteomes" id="UP000176282"/>
    </source>
</evidence>
<comment type="caution">
    <text evidence="11">The sequence shown here is derived from an EMBL/GenBank/DDBJ whole genome shotgun (WGS) entry which is preliminary data.</text>
</comment>
<keyword evidence="6 9" id="KW-0648">Protein biosynthesis</keyword>
<dbReference type="STRING" id="1798680.A3J66_02315"/>
<comment type="catalytic activity">
    <reaction evidence="8">
        <text>tRNA(Arg) + L-arginine + ATP = L-arginyl-tRNA(Arg) + AMP + diphosphate</text>
        <dbReference type="Rhea" id="RHEA:20301"/>
        <dbReference type="Rhea" id="RHEA-COMP:9658"/>
        <dbReference type="Rhea" id="RHEA-COMP:9673"/>
        <dbReference type="ChEBI" id="CHEBI:30616"/>
        <dbReference type="ChEBI" id="CHEBI:32682"/>
        <dbReference type="ChEBI" id="CHEBI:33019"/>
        <dbReference type="ChEBI" id="CHEBI:78442"/>
        <dbReference type="ChEBI" id="CHEBI:78513"/>
        <dbReference type="ChEBI" id="CHEBI:456215"/>
        <dbReference type="EC" id="6.1.1.19"/>
    </reaction>
</comment>
<dbReference type="FunFam" id="1.10.730.10:FF:000006">
    <property type="entry name" value="Arginyl-tRNA synthetase 2, mitochondrial"/>
    <property type="match status" value="1"/>
</dbReference>
<dbReference type="Gene3D" id="1.10.730.10">
    <property type="entry name" value="Isoleucyl-tRNA Synthetase, Domain 1"/>
    <property type="match status" value="1"/>
</dbReference>
<dbReference type="AlphaFoldDB" id="A0A1F6M1E8"/>
<keyword evidence="3 9" id="KW-0436">Ligase</keyword>
<evidence type="ECO:0000256" key="4">
    <source>
        <dbReference type="ARBA" id="ARBA00022741"/>
    </source>
</evidence>
<feature type="non-terminal residue" evidence="11">
    <location>
        <position position="1"/>
    </location>
</feature>
<evidence type="ECO:0000256" key="2">
    <source>
        <dbReference type="ARBA" id="ARBA00012837"/>
    </source>
</evidence>
<dbReference type="GO" id="GO:0006420">
    <property type="term" value="P:arginyl-tRNA aminoacylation"/>
    <property type="evidence" value="ECO:0007669"/>
    <property type="project" value="InterPro"/>
</dbReference>
<dbReference type="InterPro" id="IPR008909">
    <property type="entry name" value="DALR_anticod-bd"/>
</dbReference>
<protein>
    <recommendedName>
        <fullName evidence="2">arginine--tRNA ligase</fullName>
        <ecNumber evidence="2">6.1.1.19</ecNumber>
    </recommendedName>
</protein>
<dbReference type="Gene3D" id="3.40.50.620">
    <property type="entry name" value="HUPs"/>
    <property type="match status" value="1"/>
</dbReference>
<dbReference type="PANTHER" id="PTHR11956:SF5">
    <property type="entry name" value="ARGININE--TRNA LIGASE, CYTOPLASMIC"/>
    <property type="match status" value="1"/>
</dbReference>
<comment type="similarity">
    <text evidence="1 9">Belongs to the class-I aminoacyl-tRNA synthetase family.</text>
</comment>
<dbReference type="EC" id="6.1.1.19" evidence="2"/>
<dbReference type="Pfam" id="PF00750">
    <property type="entry name" value="tRNA-synt_1d"/>
    <property type="match status" value="1"/>
</dbReference>
<evidence type="ECO:0000256" key="9">
    <source>
        <dbReference type="RuleBase" id="RU363038"/>
    </source>
</evidence>
<dbReference type="SMART" id="SM00836">
    <property type="entry name" value="DALR_1"/>
    <property type="match status" value="1"/>
</dbReference>
<dbReference type="InterPro" id="IPR001278">
    <property type="entry name" value="Arg-tRNA-ligase"/>
</dbReference>
<evidence type="ECO:0000259" key="10">
    <source>
        <dbReference type="SMART" id="SM00836"/>
    </source>
</evidence>
<dbReference type="GO" id="GO:0005524">
    <property type="term" value="F:ATP binding"/>
    <property type="evidence" value="ECO:0007669"/>
    <property type="project" value="UniProtKB-KW"/>
</dbReference>
<proteinExistence type="inferred from homology"/>
<dbReference type="EMBL" id="MFQB01000048">
    <property type="protein sequence ID" value="OGH65429.1"/>
    <property type="molecule type" value="Genomic_DNA"/>
</dbReference>
<keyword evidence="4 9" id="KW-0547">Nucleotide-binding</keyword>
<gene>
    <name evidence="11" type="ORF">A3J66_02315</name>
</gene>
<sequence length="294" mass="32541">LEIVREFLAQGVFRESEGAVIFPGSEYGLHDRVFISSEGNPTYEAKDLALSERRFHKHQPDLVLHVVGKEQAEYFKVVFKALEQIAPETVGKEKHLPGGYLQTKGGKMSSRTGRVILATDLLADIEDAVREIAKERVDVIADAAVKYAILRVGVSQDVMFDVKESISTAGESGPYLLYIIARINSILEKGKGEVSLSEALQIPQHINPQEKELVTQLASFSAVTKEAAEFYDPSKVVRYVFGLAQAFNRFYETSPVLQSTDAATQQFRLSLLSAVRTVMTRGLFLLGIASVEKM</sequence>
<evidence type="ECO:0000256" key="5">
    <source>
        <dbReference type="ARBA" id="ARBA00022840"/>
    </source>
</evidence>
<feature type="domain" description="DALR anticodon binding" evidence="10">
    <location>
        <begin position="176"/>
        <end position="294"/>
    </location>
</feature>
<evidence type="ECO:0000256" key="8">
    <source>
        <dbReference type="ARBA" id="ARBA00049339"/>
    </source>
</evidence>
<dbReference type="InterPro" id="IPR035684">
    <property type="entry name" value="ArgRS_core"/>
</dbReference>
<keyword evidence="5 9" id="KW-0067">ATP-binding</keyword>
<dbReference type="InterPro" id="IPR014729">
    <property type="entry name" value="Rossmann-like_a/b/a_fold"/>
</dbReference>
<evidence type="ECO:0000256" key="6">
    <source>
        <dbReference type="ARBA" id="ARBA00022917"/>
    </source>
</evidence>
<evidence type="ECO:0000256" key="1">
    <source>
        <dbReference type="ARBA" id="ARBA00005594"/>
    </source>
</evidence>
<dbReference type="PANTHER" id="PTHR11956">
    <property type="entry name" value="ARGINYL-TRNA SYNTHETASE"/>
    <property type="match status" value="1"/>
</dbReference>
<accession>A0A1F6M1E8</accession>
<keyword evidence="7 9" id="KW-0030">Aminoacyl-tRNA synthetase</keyword>